<protein>
    <submittedName>
        <fullName evidence="1">Uncharacterized protein</fullName>
    </submittedName>
</protein>
<reference evidence="1" key="1">
    <citation type="journal article" date="2015" name="Nature">
        <title>Complex archaea that bridge the gap between prokaryotes and eukaryotes.</title>
        <authorList>
            <person name="Spang A."/>
            <person name="Saw J.H."/>
            <person name="Jorgensen S.L."/>
            <person name="Zaremba-Niedzwiedzka K."/>
            <person name="Martijn J."/>
            <person name="Lind A.E."/>
            <person name="van Eijk R."/>
            <person name="Schleper C."/>
            <person name="Guy L."/>
            <person name="Ettema T.J."/>
        </authorList>
    </citation>
    <scope>NUCLEOTIDE SEQUENCE</scope>
</reference>
<evidence type="ECO:0000313" key="1">
    <source>
        <dbReference type="EMBL" id="KKN01727.1"/>
    </source>
</evidence>
<proteinExistence type="predicted"/>
<name>A0A0F9MQR9_9ZZZZ</name>
<comment type="caution">
    <text evidence="1">The sequence shown here is derived from an EMBL/GenBank/DDBJ whole genome shotgun (WGS) entry which is preliminary data.</text>
</comment>
<dbReference type="EMBL" id="LAZR01005230">
    <property type="protein sequence ID" value="KKN01727.1"/>
    <property type="molecule type" value="Genomic_DNA"/>
</dbReference>
<organism evidence="1">
    <name type="scientific">marine sediment metagenome</name>
    <dbReference type="NCBI Taxonomy" id="412755"/>
    <lineage>
        <taxon>unclassified sequences</taxon>
        <taxon>metagenomes</taxon>
        <taxon>ecological metagenomes</taxon>
    </lineage>
</organism>
<sequence length="53" mass="5876">MAITITITIRKEVADQQAGIDLYEQVKSRLADKPGMRLTGQTSNHFANDEIEG</sequence>
<dbReference type="AlphaFoldDB" id="A0A0F9MQR9"/>
<gene>
    <name evidence="1" type="ORF">LCGC14_1124810</name>
</gene>
<accession>A0A0F9MQR9</accession>